<accession>A0A239HIX9</accession>
<gene>
    <name evidence="3" type="ORF">SAMN06296052_113133</name>
</gene>
<dbReference type="PANTHER" id="PTHR40459">
    <property type="entry name" value="CONSERVED HYPOTHETICAL ALANINE AND LEUCINE RICH PROTEIN"/>
    <property type="match status" value="1"/>
</dbReference>
<dbReference type="AlphaFoldDB" id="A0A239HIX9"/>
<dbReference type="OrthoDB" id="9810755at2"/>
<name>A0A239HIX9_9BACT</name>
<feature type="domain" description="Putative oxidoreductase/dehydrogenase Rossmann-like" evidence="1">
    <location>
        <begin position="2"/>
        <end position="103"/>
    </location>
</feature>
<dbReference type="Proteomes" id="UP000198432">
    <property type="component" value="Unassembled WGS sequence"/>
</dbReference>
<dbReference type="InterPro" id="IPR018931">
    <property type="entry name" value="DUF2520"/>
</dbReference>
<dbReference type="SUPFAM" id="SSF48179">
    <property type="entry name" value="6-phosphogluconate dehydrogenase C-terminal domain-like"/>
    <property type="match status" value="1"/>
</dbReference>
<dbReference type="Gene3D" id="1.10.1040.20">
    <property type="entry name" value="ProC-like, C-terminal domain"/>
    <property type="match status" value="1"/>
</dbReference>
<dbReference type="Pfam" id="PF10728">
    <property type="entry name" value="DUF2520"/>
    <property type="match status" value="1"/>
</dbReference>
<evidence type="ECO:0000259" key="2">
    <source>
        <dbReference type="Pfam" id="PF10728"/>
    </source>
</evidence>
<evidence type="ECO:0000313" key="3">
    <source>
        <dbReference type="EMBL" id="SNS80224.1"/>
    </source>
</evidence>
<feature type="domain" description="DUF2520" evidence="2">
    <location>
        <begin position="127"/>
        <end position="252"/>
    </location>
</feature>
<dbReference type="InterPro" id="IPR037108">
    <property type="entry name" value="TM1727-like_C_sf"/>
</dbReference>
<sequence>MNIAIIGAGNVAWHLAQALATVGQQVKAVYSRTPKSREDLASLLPGALPVASLDLLNVPVDVVLVAVPDAVLATVVDELHVQPGTIVAHTSGSQPLQVLQTVAGARTGVLYPLQTFSKSKQVDFSHIPLLLEAQDEQTLNTLKVLAGSLSSSVHVVATEARKHLHLAAVFACNFTNHLLGISQQILQEAHLPKELLQPLIEETVAKASQQDPYNVQTGPAVRRDANVLQDHLRMLQGHPRFQSIYELLTQSIQVQSSEDGLGKGQG</sequence>
<protein>
    <submittedName>
        <fullName evidence="3">Predicted oxidoreductase, contains short-chain dehydrogenase (SDR) and DUF2520 domains</fullName>
    </submittedName>
</protein>
<proteinExistence type="predicted"/>
<dbReference type="SUPFAM" id="SSF51735">
    <property type="entry name" value="NAD(P)-binding Rossmann-fold domains"/>
    <property type="match status" value="1"/>
</dbReference>
<keyword evidence="4" id="KW-1185">Reference proteome</keyword>
<organism evidence="3 4">
    <name type="scientific">Pontibacter ummariensis</name>
    <dbReference type="NCBI Taxonomy" id="1610492"/>
    <lineage>
        <taxon>Bacteria</taxon>
        <taxon>Pseudomonadati</taxon>
        <taxon>Bacteroidota</taxon>
        <taxon>Cytophagia</taxon>
        <taxon>Cytophagales</taxon>
        <taxon>Hymenobacteraceae</taxon>
        <taxon>Pontibacter</taxon>
    </lineage>
</organism>
<dbReference type="Pfam" id="PF10727">
    <property type="entry name" value="Rossmann-like"/>
    <property type="match status" value="1"/>
</dbReference>
<dbReference type="PANTHER" id="PTHR40459:SF1">
    <property type="entry name" value="CONSERVED HYPOTHETICAL ALANINE AND LEUCINE RICH PROTEIN"/>
    <property type="match status" value="1"/>
</dbReference>
<dbReference type="InterPro" id="IPR036291">
    <property type="entry name" value="NAD(P)-bd_dom_sf"/>
</dbReference>
<evidence type="ECO:0000313" key="4">
    <source>
        <dbReference type="Proteomes" id="UP000198432"/>
    </source>
</evidence>
<dbReference type="InterPro" id="IPR008927">
    <property type="entry name" value="6-PGluconate_DH-like_C_sf"/>
</dbReference>
<evidence type="ECO:0000259" key="1">
    <source>
        <dbReference type="Pfam" id="PF10727"/>
    </source>
</evidence>
<dbReference type="Gene3D" id="3.40.50.720">
    <property type="entry name" value="NAD(P)-binding Rossmann-like Domain"/>
    <property type="match status" value="1"/>
</dbReference>
<dbReference type="EMBL" id="FZOQ01000013">
    <property type="protein sequence ID" value="SNS80224.1"/>
    <property type="molecule type" value="Genomic_DNA"/>
</dbReference>
<dbReference type="InterPro" id="IPR019665">
    <property type="entry name" value="OxRdtase/DH_put_Rossmann_dom"/>
</dbReference>
<dbReference type="RefSeq" id="WP_089320015.1">
    <property type="nucleotide sequence ID" value="NZ_FZOQ01000013.1"/>
</dbReference>
<reference evidence="4" key="1">
    <citation type="submission" date="2017-06" db="EMBL/GenBank/DDBJ databases">
        <authorList>
            <person name="Varghese N."/>
            <person name="Submissions S."/>
        </authorList>
    </citation>
    <scope>NUCLEOTIDE SEQUENCE [LARGE SCALE GENOMIC DNA]</scope>
    <source>
        <strain evidence="4">NKM1</strain>
    </source>
</reference>